<accession>A0A382TCS2</accession>
<sequence length="60" mass="7313">MRWPEHQEFYKGYNAYCSRMWLDYCDENNTILSECLSKNQYVNKYAKWLAQRYLSNAGFA</sequence>
<protein>
    <submittedName>
        <fullName evidence="1">Uncharacterized protein</fullName>
    </submittedName>
</protein>
<dbReference type="EMBL" id="UINC01135183">
    <property type="protein sequence ID" value="SVD19181.1"/>
    <property type="molecule type" value="Genomic_DNA"/>
</dbReference>
<dbReference type="AlphaFoldDB" id="A0A382TCS2"/>
<gene>
    <name evidence="1" type="ORF">METZ01_LOCUS372035</name>
</gene>
<name>A0A382TCS2_9ZZZZ</name>
<evidence type="ECO:0000313" key="1">
    <source>
        <dbReference type="EMBL" id="SVD19181.1"/>
    </source>
</evidence>
<organism evidence="1">
    <name type="scientific">marine metagenome</name>
    <dbReference type="NCBI Taxonomy" id="408172"/>
    <lineage>
        <taxon>unclassified sequences</taxon>
        <taxon>metagenomes</taxon>
        <taxon>ecological metagenomes</taxon>
    </lineage>
</organism>
<proteinExistence type="predicted"/>
<reference evidence="1" key="1">
    <citation type="submission" date="2018-05" db="EMBL/GenBank/DDBJ databases">
        <authorList>
            <person name="Lanie J.A."/>
            <person name="Ng W.-L."/>
            <person name="Kazmierczak K.M."/>
            <person name="Andrzejewski T.M."/>
            <person name="Davidsen T.M."/>
            <person name="Wayne K.J."/>
            <person name="Tettelin H."/>
            <person name="Glass J.I."/>
            <person name="Rusch D."/>
            <person name="Podicherti R."/>
            <person name="Tsui H.-C.T."/>
            <person name="Winkler M.E."/>
        </authorList>
    </citation>
    <scope>NUCLEOTIDE SEQUENCE</scope>
</reference>